<dbReference type="GO" id="GO:0030154">
    <property type="term" value="P:cell differentiation"/>
    <property type="evidence" value="ECO:0007669"/>
    <property type="project" value="UniProtKB-ARBA"/>
</dbReference>
<dbReference type="FunFam" id="1.10.260.40:FF:000001">
    <property type="entry name" value="POU domain protein"/>
    <property type="match status" value="1"/>
</dbReference>
<dbReference type="Proteomes" id="UP000270296">
    <property type="component" value="Unassembled WGS sequence"/>
</dbReference>
<dbReference type="WBParaSite" id="SBAD_0000845701-mRNA-1">
    <property type="protein sequence ID" value="SBAD_0000845701-mRNA-1"/>
    <property type="gene ID" value="SBAD_0000845701"/>
</dbReference>
<dbReference type="GO" id="GO:0000978">
    <property type="term" value="F:RNA polymerase II cis-regulatory region sequence-specific DNA binding"/>
    <property type="evidence" value="ECO:0007669"/>
    <property type="project" value="TreeGrafter"/>
</dbReference>
<dbReference type="EMBL" id="UZAM01011314">
    <property type="protein sequence ID" value="VDP15546.1"/>
    <property type="molecule type" value="Genomic_DNA"/>
</dbReference>
<evidence type="ECO:0000313" key="8">
    <source>
        <dbReference type="WBParaSite" id="SBAD_0000845701-mRNA-1"/>
    </source>
</evidence>
<organism evidence="8">
    <name type="scientific">Soboliphyme baturini</name>
    <dbReference type="NCBI Taxonomy" id="241478"/>
    <lineage>
        <taxon>Eukaryota</taxon>
        <taxon>Metazoa</taxon>
        <taxon>Ecdysozoa</taxon>
        <taxon>Nematoda</taxon>
        <taxon>Enoplea</taxon>
        <taxon>Dorylaimia</taxon>
        <taxon>Dioctophymatida</taxon>
        <taxon>Dioctophymatoidea</taxon>
        <taxon>Soboliphymatidae</taxon>
        <taxon>Soboliphyme</taxon>
    </lineage>
</organism>
<feature type="domain" description="POU-specific" evidence="5">
    <location>
        <begin position="108"/>
        <end position="182"/>
    </location>
</feature>
<dbReference type="PRINTS" id="PR00028">
    <property type="entry name" value="POUDOMAIN"/>
</dbReference>
<evidence type="ECO:0000256" key="2">
    <source>
        <dbReference type="ARBA" id="ARBA00023125"/>
    </source>
</evidence>
<dbReference type="InterPro" id="IPR010982">
    <property type="entry name" value="Lambda_DNA-bd_dom_sf"/>
</dbReference>
<dbReference type="AlphaFoldDB" id="A0A183IX09"/>
<dbReference type="GO" id="GO:0000981">
    <property type="term" value="F:DNA-binding transcription factor activity, RNA polymerase II-specific"/>
    <property type="evidence" value="ECO:0007669"/>
    <property type="project" value="TreeGrafter"/>
</dbReference>
<keyword evidence="2" id="KW-0238">DNA-binding</keyword>
<evidence type="ECO:0000256" key="1">
    <source>
        <dbReference type="ARBA" id="ARBA00004123"/>
    </source>
</evidence>
<dbReference type="SMART" id="SM00352">
    <property type="entry name" value="POU"/>
    <property type="match status" value="1"/>
</dbReference>
<dbReference type="SUPFAM" id="SSF47413">
    <property type="entry name" value="lambda repressor-like DNA-binding domains"/>
    <property type="match status" value="1"/>
</dbReference>
<evidence type="ECO:0000256" key="3">
    <source>
        <dbReference type="ARBA" id="ARBA00023155"/>
    </source>
</evidence>
<keyword evidence="4" id="KW-0539">Nucleus</keyword>
<dbReference type="OrthoDB" id="6358449at2759"/>
<proteinExistence type="predicted"/>
<keyword evidence="7" id="KW-1185">Reference proteome</keyword>
<reference evidence="6 7" key="2">
    <citation type="submission" date="2018-11" db="EMBL/GenBank/DDBJ databases">
        <authorList>
            <consortium name="Pathogen Informatics"/>
        </authorList>
    </citation>
    <scope>NUCLEOTIDE SEQUENCE [LARGE SCALE GENOMIC DNA]</scope>
</reference>
<name>A0A183IX09_9BILA</name>
<accession>A0A183IX09</accession>
<dbReference type="GO" id="GO:0005634">
    <property type="term" value="C:nucleus"/>
    <property type="evidence" value="ECO:0007669"/>
    <property type="project" value="UniProtKB-SubCell"/>
</dbReference>
<dbReference type="PROSITE" id="PS51179">
    <property type="entry name" value="POU_3"/>
    <property type="match status" value="1"/>
</dbReference>
<dbReference type="Gene3D" id="1.10.260.40">
    <property type="entry name" value="lambda repressor-like DNA-binding domains"/>
    <property type="match status" value="1"/>
</dbReference>
<evidence type="ECO:0000313" key="7">
    <source>
        <dbReference type="Proteomes" id="UP000270296"/>
    </source>
</evidence>
<sequence length="216" mass="24577">MDRKRADLYPWSEKYEMLDRPSGDIRCANGYSNGDVSAGVHGTNSQDTNFATVTEDQTVNGKELISIFPTNLPSDSSRHIAVYSQRADSECDFLENVELNSDSGSECPQPLELEELEQFARNFKLKRIKLGFTQSEVGVAMGLLYGTDFSQTTISRFEALNLSFKNMCKLKPLLHKWLEFADQNSKSGMYLQVIGRVTNGRFRYMTIYVMYDSSYF</sequence>
<dbReference type="InterPro" id="IPR000327">
    <property type="entry name" value="POU_dom"/>
</dbReference>
<evidence type="ECO:0000313" key="6">
    <source>
        <dbReference type="EMBL" id="VDP15546.1"/>
    </source>
</evidence>
<reference evidence="8" key="1">
    <citation type="submission" date="2016-06" db="UniProtKB">
        <authorList>
            <consortium name="WormBaseParasite"/>
        </authorList>
    </citation>
    <scope>IDENTIFICATION</scope>
</reference>
<evidence type="ECO:0000259" key="5">
    <source>
        <dbReference type="PROSITE" id="PS51179"/>
    </source>
</evidence>
<comment type="subcellular location">
    <subcellularLocation>
        <location evidence="1">Nucleus</location>
    </subcellularLocation>
</comment>
<dbReference type="PANTHER" id="PTHR11636:SF89">
    <property type="entry name" value="POU DOMAIN PROTEIN 2, ISOFORM B-RELATED"/>
    <property type="match status" value="1"/>
</dbReference>
<dbReference type="InterPro" id="IPR013847">
    <property type="entry name" value="POU"/>
</dbReference>
<dbReference type="PANTHER" id="PTHR11636">
    <property type="entry name" value="POU DOMAIN"/>
    <property type="match status" value="1"/>
</dbReference>
<protein>
    <submittedName>
        <fullName evidence="8">POU-specific domain-containing protein</fullName>
    </submittedName>
</protein>
<dbReference type="InterPro" id="IPR050255">
    <property type="entry name" value="POU_domain_TF"/>
</dbReference>
<keyword evidence="3" id="KW-0371">Homeobox</keyword>
<evidence type="ECO:0000256" key="4">
    <source>
        <dbReference type="ARBA" id="ARBA00023242"/>
    </source>
</evidence>
<dbReference type="PROSITE" id="PS00465">
    <property type="entry name" value="POU_2"/>
    <property type="match status" value="1"/>
</dbReference>
<dbReference type="Pfam" id="PF00157">
    <property type="entry name" value="Pou"/>
    <property type="match status" value="1"/>
</dbReference>
<gene>
    <name evidence="6" type="ORF">SBAD_LOCUS8156</name>
</gene>